<feature type="region of interest" description="Disordered" evidence="1">
    <location>
        <begin position="1"/>
        <end position="136"/>
    </location>
</feature>
<keyword evidence="3" id="KW-1185">Reference proteome</keyword>
<evidence type="ECO:0000313" key="2">
    <source>
        <dbReference type="EMBL" id="KAB8338944.1"/>
    </source>
</evidence>
<proteinExistence type="predicted"/>
<feature type="region of interest" description="Disordered" evidence="1">
    <location>
        <begin position="422"/>
        <end position="450"/>
    </location>
</feature>
<name>A0A5N6KR97_9ROSI</name>
<feature type="region of interest" description="Disordered" evidence="1">
    <location>
        <begin position="166"/>
        <end position="191"/>
    </location>
</feature>
<protein>
    <recommendedName>
        <fullName evidence="4">M protein repeat protein</fullName>
    </recommendedName>
</protein>
<feature type="compositionally biased region" description="Basic and acidic residues" evidence="1">
    <location>
        <begin position="46"/>
        <end position="57"/>
    </location>
</feature>
<accession>A0A5N6KR97</accession>
<dbReference type="OrthoDB" id="5413982at2759"/>
<feature type="compositionally biased region" description="Basic and acidic residues" evidence="1">
    <location>
        <begin position="180"/>
        <end position="191"/>
    </location>
</feature>
<evidence type="ECO:0000313" key="3">
    <source>
        <dbReference type="Proteomes" id="UP000327013"/>
    </source>
</evidence>
<feature type="compositionally biased region" description="Acidic residues" evidence="1">
    <location>
        <begin position="58"/>
        <end position="70"/>
    </location>
</feature>
<feature type="region of interest" description="Disordered" evidence="1">
    <location>
        <begin position="368"/>
        <end position="408"/>
    </location>
</feature>
<feature type="compositionally biased region" description="Basic and acidic residues" evidence="1">
    <location>
        <begin position="339"/>
        <end position="350"/>
    </location>
</feature>
<dbReference type="AlphaFoldDB" id="A0A5N6KR97"/>
<organism evidence="2 3">
    <name type="scientific">Carpinus fangiana</name>
    <dbReference type="NCBI Taxonomy" id="176857"/>
    <lineage>
        <taxon>Eukaryota</taxon>
        <taxon>Viridiplantae</taxon>
        <taxon>Streptophyta</taxon>
        <taxon>Embryophyta</taxon>
        <taxon>Tracheophyta</taxon>
        <taxon>Spermatophyta</taxon>
        <taxon>Magnoliopsida</taxon>
        <taxon>eudicotyledons</taxon>
        <taxon>Gunneridae</taxon>
        <taxon>Pentapetalae</taxon>
        <taxon>rosids</taxon>
        <taxon>fabids</taxon>
        <taxon>Fagales</taxon>
        <taxon>Betulaceae</taxon>
        <taxon>Carpinus</taxon>
    </lineage>
</organism>
<feature type="region of interest" description="Disordered" evidence="1">
    <location>
        <begin position="306"/>
        <end position="350"/>
    </location>
</feature>
<evidence type="ECO:0000256" key="1">
    <source>
        <dbReference type="SAM" id="MobiDB-lite"/>
    </source>
</evidence>
<feature type="compositionally biased region" description="Basic and acidic residues" evidence="1">
    <location>
        <begin position="229"/>
        <end position="269"/>
    </location>
</feature>
<dbReference type="Proteomes" id="UP000327013">
    <property type="component" value="Unassembled WGS sequence"/>
</dbReference>
<feature type="compositionally biased region" description="Basic and acidic residues" evidence="1">
    <location>
        <begin position="1"/>
        <end position="37"/>
    </location>
</feature>
<reference evidence="2 3" key="1">
    <citation type="submission" date="2019-06" db="EMBL/GenBank/DDBJ databases">
        <title>A chromosomal-level reference genome of Carpinus fangiana (Coryloideae, Betulaceae).</title>
        <authorList>
            <person name="Yang X."/>
            <person name="Wang Z."/>
            <person name="Zhang L."/>
            <person name="Hao G."/>
            <person name="Liu J."/>
            <person name="Yang Y."/>
        </authorList>
    </citation>
    <scope>NUCLEOTIDE SEQUENCE [LARGE SCALE GENOMIC DNA]</scope>
    <source>
        <strain evidence="2">Cfa_2016G</strain>
        <tissue evidence="2">Leaf</tissue>
    </source>
</reference>
<dbReference type="EMBL" id="VIBQ01000010">
    <property type="protein sequence ID" value="KAB8338944.1"/>
    <property type="molecule type" value="Genomic_DNA"/>
</dbReference>
<comment type="caution">
    <text evidence="2">The sequence shown here is derived from an EMBL/GenBank/DDBJ whole genome shotgun (WGS) entry which is preliminary data.</text>
</comment>
<feature type="region of interest" description="Disordered" evidence="1">
    <location>
        <begin position="228"/>
        <end position="269"/>
    </location>
</feature>
<sequence length="504" mass="55416">MVDEDKEKAEKVAAARKRYEELKKQKAKEGDKTGDAKPKKKKKKPAPKDKDGDKNKDDGDDNDDDDDTGTADESATPASSKDDVKDSKNRSESFRDSAAQAAKREALEKDNKRLEKELNDKSTALEQAEEKVEGLQERVTQVDTLKKKVEEIEGLNAEIASLKRENANLQQTNSKRRSSFVKESKTDDSDELKGKIAAVEALELELSKIKHSLAEAETKTIDLEAQLKAARDAERTSNKQAEDLRAQIDEKEPSGPVRENTDAAEARAKDAEARLSLLASDADASKKAAADAGARADALEKKLVTLEKIQKSSTSGTGRAPARKSVDGDGGGVEELEDEERRQLQSRVRELESEVFELRRSVWRDQRANMQGDMDDDGAAARSPGAFSDVDLSQGPYGGKSRRQSSGVGQAFAFQNVINAFTGQPGVTPPGQHKRVQSKGEGLLDEEDDDMEFDEEAFRKAQEEEAKARLERVKEVKRGLSGWKGWKIDLVELRGGEAAGIFDV</sequence>
<feature type="compositionally biased region" description="Basic and acidic residues" evidence="1">
    <location>
        <begin position="102"/>
        <end position="120"/>
    </location>
</feature>
<gene>
    <name evidence="2" type="ORF">FH972_021884</name>
</gene>
<evidence type="ECO:0008006" key="4">
    <source>
        <dbReference type="Google" id="ProtNLM"/>
    </source>
</evidence>
<feature type="compositionally biased region" description="Basic and acidic residues" evidence="1">
    <location>
        <begin position="80"/>
        <end position="95"/>
    </location>
</feature>